<organism evidence="2 3">
    <name type="scientific">Varanus komodoensis</name>
    <name type="common">Komodo dragon</name>
    <dbReference type="NCBI Taxonomy" id="61221"/>
    <lineage>
        <taxon>Eukaryota</taxon>
        <taxon>Metazoa</taxon>
        <taxon>Chordata</taxon>
        <taxon>Craniata</taxon>
        <taxon>Vertebrata</taxon>
        <taxon>Euteleostomi</taxon>
        <taxon>Lepidosauria</taxon>
        <taxon>Squamata</taxon>
        <taxon>Bifurcata</taxon>
        <taxon>Unidentata</taxon>
        <taxon>Episquamata</taxon>
        <taxon>Toxicofera</taxon>
        <taxon>Anguimorpha</taxon>
        <taxon>Paleoanguimorpha</taxon>
        <taxon>Varanoidea</taxon>
        <taxon>Varanidae</taxon>
        <taxon>Varanus</taxon>
    </lineage>
</organism>
<feature type="compositionally biased region" description="Polar residues" evidence="1">
    <location>
        <begin position="10"/>
        <end position="23"/>
    </location>
</feature>
<protein>
    <submittedName>
        <fullName evidence="2">Uncharacterized protein</fullName>
    </submittedName>
</protein>
<dbReference type="Ensembl" id="ENSVKKT00000018135.1">
    <property type="protein sequence ID" value="ENSVKKP00000017696.1"/>
    <property type="gene ID" value="ENSVKKG00000012086.1"/>
</dbReference>
<reference evidence="2" key="2">
    <citation type="submission" date="2025-09" db="UniProtKB">
        <authorList>
            <consortium name="Ensembl"/>
        </authorList>
    </citation>
    <scope>IDENTIFICATION</scope>
</reference>
<evidence type="ECO:0000256" key="1">
    <source>
        <dbReference type="SAM" id="MobiDB-lite"/>
    </source>
</evidence>
<name>A0A8D2L6Y5_VARKO</name>
<evidence type="ECO:0000313" key="3">
    <source>
        <dbReference type="Proteomes" id="UP000694545"/>
    </source>
</evidence>
<feature type="region of interest" description="Disordered" evidence="1">
    <location>
        <begin position="1"/>
        <end position="48"/>
    </location>
</feature>
<dbReference type="Proteomes" id="UP000694545">
    <property type="component" value="Unplaced"/>
</dbReference>
<reference evidence="2" key="1">
    <citation type="submission" date="2025-08" db="UniProtKB">
        <authorList>
            <consortium name="Ensembl"/>
        </authorList>
    </citation>
    <scope>IDENTIFICATION</scope>
</reference>
<proteinExistence type="predicted"/>
<keyword evidence="3" id="KW-1185">Reference proteome</keyword>
<sequence length="132" mass="14818">MAKRGLEPGSSESQSHEAQSNAEKTGEAFGTGEGQGSPARCSQAVSPPTFSVPKIKNKEWCHFMFLCWKKQQEMEKLAIKKKEGKRRKIPKTIENQSVHDETTVDPNYEEVTLDETTDESHTSIGKLFQSFL</sequence>
<evidence type="ECO:0000313" key="2">
    <source>
        <dbReference type="Ensembl" id="ENSVKKP00000017696.1"/>
    </source>
</evidence>
<accession>A0A8D2L6Y5</accession>
<dbReference type="AlphaFoldDB" id="A0A8D2L6Y5"/>